<dbReference type="PANTHER" id="PTHR33747">
    <property type="entry name" value="UPF0225 PROTEIN SCO1677"/>
    <property type="match status" value="1"/>
</dbReference>
<dbReference type="InterPro" id="IPR004027">
    <property type="entry name" value="SEC_C_motif"/>
</dbReference>
<accession>A0A9D1GDD1</accession>
<organism evidence="1 2">
    <name type="scientific">Candidatus Onthousia faecipullorum</name>
    <dbReference type="NCBI Taxonomy" id="2840887"/>
    <lineage>
        <taxon>Bacteria</taxon>
        <taxon>Bacillati</taxon>
        <taxon>Bacillota</taxon>
        <taxon>Bacilli</taxon>
        <taxon>Candidatus Onthousia</taxon>
    </lineage>
</organism>
<evidence type="ECO:0000313" key="1">
    <source>
        <dbReference type="EMBL" id="HIT38104.1"/>
    </source>
</evidence>
<gene>
    <name evidence="1" type="ORF">IAB59_06485</name>
</gene>
<dbReference type="Gene3D" id="3.10.450.50">
    <property type="match status" value="1"/>
</dbReference>
<protein>
    <submittedName>
        <fullName evidence="1">DUF1186 domain-containing protein</fullName>
    </submittedName>
</protein>
<dbReference type="Pfam" id="PF02810">
    <property type="entry name" value="SEC-C"/>
    <property type="match status" value="1"/>
</dbReference>
<evidence type="ECO:0000313" key="2">
    <source>
        <dbReference type="Proteomes" id="UP000886833"/>
    </source>
</evidence>
<reference evidence="1" key="2">
    <citation type="journal article" date="2021" name="PeerJ">
        <title>Extensive microbial diversity within the chicken gut microbiome revealed by metagenomics and culture.</title>
        <authorList>
            <person name="Gilroy R."/>
            <person name="Ravi A."/>
            <person name="Getino M."/>
            <person name="Pursley I."/>
            <person name="Horton D.L."/>
            <person name="Alikhan N.F."/>
            <person name="Baker D."/>
            <person name="Gharbi K."/>
            <person name="Hall N."/>
            <person name="Watson M."/>
            <person name="Adriaenssens E.M."/>
            <person name="Foster-Nyarko E."/>
            <person name="Jarju S."/>
            <person name="Secka A."/>
            <person name="Antonio M."/>
            <person name="Oren A."/>
            <person name="Chaudhuri R.R."/>
            <person name="La Ragione R."/>
            <person name="Hildebrand F."/>
            <person name="Pallen M.J."/>
        </authorList>
    </citation>
    <scope>NUCLEOTIDE SEQUENCE</scope>
    <source>
        <strain evidence="1">CHK195-26880</strain>
    </source>
</reference>
<dbReference type="PANTHER" id="PTHR33747:SF1">
    <property type="entry name" value="ADENYLATE CYCLASE-ASSOCIATED CAP C-TERMINAL DOMAIN-CONTAINING PROTEIN"/>
    <property type="match status" value="1"/>
</dbReference>
<sequence>MDIIKEFNKNDKMFQKEAVEYAKKNKDEVSDVLLSHLKDFVSNMDKNKECPFSVVYAVFLLAEFKDKRLFKVIIDIFSKEGYDFYNLLGDWAYDNLSSIIVSVFDGDFDSINKVIENKNIDGNIRGYFLKTYVYFCDNGLITKDVVEKYLLKLLDLYDYIDDEDDMDDIYTDIMEVIASLHLFSLMNEVKKMYYYGVINTMMIGDYDSFVDYIFKYDYKLVRIKPIDDTIKSMSWWACFDNREDVFDEDKVSKMFESFIEEETKANNMKDPSKVGRNDPCPCGSGKKYKKCCINKEINFLPYQSYITKSLDEYPKKKTSSDEYDLYDFYKEEYIEIDKLLYNVLKHKAIPMFINRDYLKENRINIDYLKEAFDKIKVVVKNNSFKTINDYDEKVSIHYSLYQFFERYSKLLMEMINKHIPKEKEYLVFLEELVDFFYDSFDLNDSNETLFLNVKDFLFNAKGKIDEGIEYFKEKLKTCDYSVKFDVYQMLIELYEEKDYDLACEKLEEYIDKETDNDLKEYLEEMLVDYREY</sequence>
<reference evidence="1" key="1">
    <citation type="submission" date="2020-10" db="EMBL/GenBank/DDBJ databases">
        <authorList>
            <person name="Gilroy R."/>
        </authorList>
    </citation>
    <scope>NUCLEOTIDE SEQUENCE</scope>
    <source>
        <strain evidence="1">CHK195-26880</strain>
    </source>
</reference>
<dbReference type="Pfam" id="PF06685">
    <property type="entry name" value="DUF1186"/>
    <property type="match status" value="1"/>
</dbReference>
<name>A0A9D1GDD1_9FIRM</name>
<dbReference type="AlphaFoldDB" id="A0A9D1GDD1"/>
<proteinExistence type="predicted"/>
<dbReference type="SUPFAM" id="SSF103642">
    <property type="entry name" value="Sec-C motif"/>
    <property type="match status" value="1"/>
</dbReference>
<comment type="caution">
    <text evidence="1">The sequence shown here is derived from an EMBL/GenBank/DDBJ whole genome shotgun (WGS) entry which is preliminary data.</text>
</comment>
<dbReference type="InterPro" id="IPR010602">
    <property type="entry name" value="DUF1186"/>
</dbReference>
<dbReference type="EMBL" id="DVKQ01000083">
    <property type="protein sequence ID" value="HIT38104.1"/>
    <property type="molecule type" value="Genomic_DNA"/>
</dbReference>
<dbReference type="Proteomes" id="UP000886833">
    <property type="component" value="Unassembled WGS sequence"/>
</dbReference>